<evidence type="ECO:0000313" key="2">
    <source>
        <dbReference type="Proteomes" id="UP000191905"/>
    </source>
</evidence>
<dbReference type="AlphaFoldDB" id="A0A1V8RU85"/>
<dbReference type="OrthoDB" id="9815800at2"/>
<dbReference type="InterPro" id="IPR027587">
    <property type="entry name" value="TrbK"/>
</dbReference>
<comment type="caution">
    <text evidence="1">The sequence shown here is derived from an EMBL/GenBank/DDBJ whole genome shotgun (WGS) entry which is preliminary data.</text>
</comment>
<reference evidence="1 2" key="1">
    <citation type="journal article" date="2016" name="Int. J. Syst. Evol. Microbiol.">
        <title>Pseudaminobacter manganicus sp. nov., isolated from sludge of a manganese mine.</title>
        <authorList>
            <person name="Li J."/>
            <person name="Huang J."/>
            <person name="Liao S."/>
            <person name="Wang G."/>
        </authorList>
    </citation>
    <scope>NUCLEOTIDE SEQUENCE [LARGE SCALE GENOMIC DNA]</scope>
    <source>
        <strain evidence="1 2">JH-7</strain>
    </source>
</reference>
<protein>
    <submittedName>
        <fullName evidence="1">Conjugal transfer protein TrbK</fullName>
    </submittedName>
</protein>
<accession>A0A1V8RU85</accession>
<keyword evidence="2" id="KW-1185">Reference proteome</keyword>
<sequence>MDSRLLARIAAIVFAAVALTATAIEMARQEKAPQPAAFAPAVEPSVDPLRAGQRRCQHMGEAAASNTGCLAVWAETRDRFLGRAAGPAPGPGAPHQGEAR</sequence>
<dbReference type="STRING" id="1873176.BFN67_12500"/>
<dbReference type="Pfam" id="PF20084">
    <property type="entry name" value="TrbK"/>
    <property type="match status" value="1"/>
</dbReference>
<dbReference type="RefSeq" id="WP_080918470.1">
    <property type="nucleotide sequence ID" value="NZ_MDET01000005.1"/>
</dbReference>
<organism evidence="1 2">
    <name type="scientific">Manganibacter manganicus</name>
    <dbReference type="NCBI Taxonomy" id="1873176"/>
    <lineage>
        <taxon>Bacteria</taxon>
        <taxon>Pseudomonadati</taxon>
        <taxon>Pseudomonadota</taxon>
        <taxon>Alphaproteobacteria</taxon>
        <taxon>Hyphomicrobiales</taxon>
        <taxon>Phyllobacteriaceae</taxon>
        <taxon>Manganibacter</taxon>
    </lineage>
</organism>
<proteinExistence type="predicted"/>
<evidence type="ECO:0000313" key="1">
    <source>
        <dbReference type="EMBL" id="OQM76725.1"/>
    </source>
</evidence>
<dbReference type="EMBL" id="MDET01000005">
    <property type="protein sequence ID" value="OQM76725.1"/>
    <property type="molecule type" value="Genomic_DNA"/>
</dbReference>
<gene>
    <name evidence="1" type="ORF">BFN67_12500</name>
</gene>
<name>A0A1V8RU85_9HYPH</name>
<dbReference type="NCBIfam" id="TIGR04360">
    <property type="entry name" value="other_trbK"/>
    <property type="match status" value="1"/>
</dbReference>
<dbReference type="Proteomes" id="UP000191905">
    <property type="component" value="Unassembled WGS sequence"/>
</dbReference>